<protein>
    <submittedName>
        <fullName evidence="4">NUDIX hydrolase</fullName>
    </submittedName>
</protein>
<evidence type="ECO:0000259" key="3">
    <source>
        <dbReference type="PROSITE" id="PS51462"/>
    </source>
</evidence>
<dbReference type="Gene3D" id="3.90.79.10">
    <property type="entry name" value="Nucleoside Triphosphate Pyrophosphohydrolase"/>
    <property type="match status" value="1"/>
</dbReference>
<organism evidence="4 5">
    <name type="scientific">Promicromonospora vindobonensis</name>
    <dbReference type="NCBI Taxonomy" id="195748"/>
    <lineage>
        <taxon>Bacteria</taxon>
        <taxon>Bacillati</taxon>
        <taxon>Actinomycetota</taxon>
        <taxon>Actinomycetes</taxon>
        <taxon>Micrococcales</taxon>
        <taxon>Promicromonosporaceae</taxon>
        <taxon>Promicromonospora</taxon>
    </lineage>
</organism>
<dbReference type="PANTHER" id="PTHR43046:SF14">
    <property type="entry name" value="MUTT_NUDIX FAMILY PROTEIN"/>
    <property type="match status" value="1"/>
</dbReference>
<dbReference type="PANTHER" id="PTHR43046">
    <property type="entry name" value="GDP-MANNOSE MANNOSYL HYDROLASE"/>
    <property type="match status" value="1"/>
</dbReference>
<sequence length="185" mass="20436">MTNDPDVPMTKVHGERTLYDNPWVRLVQVDIEPPDGRRFWHHVIRLQTVATAIVLDDTDRVLLLRRHRFATSQIGWEAPGGIVGPAESTQGAALRETLEETGWRPTGPGTRIAAFQPMPGMVDTPHEVFVFRGADRVGEPTDLEEAALIDWVPLPRARELVQTGEILGSATIIGLLAVNADQPEP</sequence>
<dbReference type="PROSITE" id="PS00893">
    <property type="entry name" value="NUDIX_BOX"/>
    <property type="match status" value="1"/>
</dbReference>
<dbReference type="PROSITE" id="PS51462">
    <property type="entry name" value="NUDIX"/>
    <property type="match status" value="1"/>
</dbReference>
<dbReference type="InterPro" id="IPR000086">
    <property type="entry name" value="NUDIX_hydrolase_dom"/>
</dbReference>
<keyword evidence="5" id="KW-1185">Reference proteome</keyword>
<evidence type="ECO:0000313" key="4">
    <source>
        <dbReference type="EMBL" id="MFD2796425.1"/>
    </source>
</evidence>
<accession>A0ABW5VYU4</accession>
<feature type="domain" description="Nudix hydrolase" evidence="3">
    <location>
        <begin position="45"/>
        <end position="174"/>
    </location>
</feature>
<gene>
    <name evidence="4" type="ORF">ACFS27_22885</name>
</gene>
<dbReference type="EMBL" id="JBHUOG010000002">
    <property type="protein sequence ID" value="MFD2796425.1"/>
    <property type="molecule type" value="Genomic_DNA"/>
</dbReference>
<dbReference type="RefSeq" id="WP_377187983.1">
    <property type="nucleotide sequence ID" value="NZ_JBHUOG010000002.1"/>
</dbReference>
<dbReference type="SUPFAM" id="SSF55811">
    <property type="entry name" value="Nudix"/>
    <property type="match status" value="1"/>
</dbReference>
<keyword evidence="2 4" id="KW-0378">Hydrolase</keyword>
<proteinExistence type="predicted"/>
<evidence type="ECO:0000256" key="1">
    <source>
        <dbReference type="ARBA" id="ARBA00001946"/>
    </source>
</evidence>
<name>A0ABW5VYU4_9MICO</name>
<dbReference type="Pfam" id="PF00293">
    <property type="entry name" value="NUDIX"/>
    <property type="match status" value="1"/>
</dbReference>
<comment type="caution">
    <text evidence="4">The sequence shown here is derived from an EMBL/GenBank/DDBJ whole genome shotgun (WGS) entry which is preliminary data.</text>
</comment>
<dbReference type="CDD" id="cd03424">
    <property type="entry name" value="NUDIX_ADPRase_Nudt5_UGPPase_Nudt14"/>
    <property type="match status" value="1"/>
</dbReference>
<evidence type="ECO:0000256" key="2">
    <source>
        <dbReference type="ARBA" id="ARBA00022801"/>
    </source>
</evidence>
<dbReference type="InterPro" id="IPR020084">
    <property type="entry name" value="NUDIX_hydrolase_CS"/>
</dbReference>
<evidence type="ECO:0000313" key="5">
    <source>
        <dbReference type="Proteomes" id="UP001597479"/>
    </source>
</evidence>
<dbReference type="Proteomes" id="UP001597479">
    <property type="component" value="Unassembled WGS sequence"/>
</dbReference>
<dbReference type="GO" id="GO:0016787">
    <property type="term" value="F:hydrolase activity"/>
    <property type="evidence" value="ECO:0007669"/>
    <property type="project" value="UniProtKB-KW"/>
</dbReference>
<comment type="cofactor">
    <cofactor evidence="1">
        <name>Mg(2+)</name>
        <dbReference type="ChEBI" id="CHEBI:18420"/>
    </cofactor>
</comment>
<dbReference type="InterPro" id="IPR015797">
    <property type="entry name" value="NUDIX_hydrolase-like_dom_sf"/>
</dbReference>
<reference evidence="5" key="1">
    <citation type="journal article" date="2019" name="Int. J. Syst. Evol. Microbiol.">
        <title>The Global Catalogue of Microorganisms (GCM) 10K type strain sequencing project: providing services to taxonomists for standard genome sequencing and annotation.</title>
        <authorList>
            <consortium name="The Broad Institute Genomics Platform"/>
            <consortium name="The Broad Institute Genome Sequencing Center for Infectious Disease"/>
            <person name="Wu L."/>
            <person name="Ma J."/>
        </authorList>
    </citation>
    <scope>NUCLEOTIDE SEQUENCE [LARGE SCALE GENOMIC DNA]</scope>
    <source>
        <strain evidence="5">CCM 7044</strain>
    </source>
</reference>